<evidence type="ECO:0000256" key="1">
    <source>
        <dbReference type="ARBA" id="ARBA00022690"/>
    </source>
</evidence>
<reference evidence="4" key="1">
    <citation type="submission" date="2021-12" db="EMBL/GenBank/DDBJ databases">
        <authorList>
            <person name="King R."/>
        </authorList>
    </citation>
    <scope>NUCLEOTIDE SEQUENCE</scope>
</reference>
<dbReference type="Pfam" id="PF01826">
    <property type="entry name" value="TIL"/>
    <property type="match status" value="2"/>
</dbReference>
<gene>
    <name evidence="4" type="ORF">CHILSU_LOCUS2361</name>
</gene>
<evidence type="ECO:0000256" key="2">
    <source>
        <dbReference type="ARBA" id="ARBA00023157"/>
    </source>
</evidence>
<dbReference type="PANTHER" id="PTHR23259:SF70">
    <property type="entry name" value="ACCESSORY GLAND PROTEIN ACP62F-RELATED"/>
    <property type="match status" value="1"/>
</dbReference>
<evidence type="ECO:0000313" key="5">
    <source>
        <dbReference type="Proteomes" id="UP001153292"/>
    </source>
</evidence>
<accession>A0ABN8ATH7</accession>
<sequence>MNRFISNSYDVSSQSRYNAKKCGRLRSSSNYFVPQMRSLDVKMLTFTVFFAILIVTMAKGIDDVLAGTDIIYPIPCRCKATCANPNPSNCKPNTSRACEVGKIWSSSNGKCIPISECPKDIGCNGDMNAVIKENPSGCPSTCDQPDTFPCNKMGLTVGCVCKPGYILSNDGKCIKPDSCPGGDPCGCNATFVDCADGCHTNYCPENDSRDIVVCDPLIDCPSGCACKYGYVRLSSENKCMLPQECPPVNCTRPNEVYDPCPSACFSDDCAEVIKPVSVCNTLVKPICRPQCVCAKGFGRDTNGVCIPIYNCLPTAVV</sequence>
<keyword evidence="5" id="KW-1185">Reference proteome</keyword>
<dbReference type="InterPro" id="IPR036084">
    <property type="entry name" value="Ser_inhib-like_sf"/>
</dbReference>
<feature type="domain" description="TIL" evidence="3">
    <location>
        <begin position="129"/>
        <end position="179"/>
    </location>
</feature>
<keyword evidence="1" id="KW-0646">Protease inhibitor</keyword>
<protein>
    <recommendedName>
        <fullName evidence="3">TIL domain-containing protein</fullName>
    </recommendedName>
</protein>
<proteinExistence type="predicted"/>
<dbReference type="PANTHER" id="PTHR23259">
    <property type="entry name" value="RIDDLE"/>
    <property type="match status" value="1"/>
</dbReference>
<dbReference type="Proteomes" id="UP001153292">
    <property type="component" value="Chromosome 13"/>
</dbReference>
<dbReference type="InterPro" id="IPR002919">
    <property type="entry name" value="TIL_dom"/>
</dbReference>
<keyword evidence="2" id="KW-1015">Disulfide bond</keyword>
<organism evidence="4 5">
    <name type="scientific">Chilo suppressalis</name>
    <name type="common">Asiatic rice borer moth</name>
    <dbReference type="NCBI Taxonomy" id="168631"/>
    <lineage>
        <taxon>Eukaryota</taxon>
        <taxon>Metazoa</taxon>
        <taxon>Ecdysozoa</taxon>
        <taxon>Arthropoda</taxon>
        <taxon>Hexapoda</taxon>
        <taxon>Insecta</taxon>
        <taxon>Pterygota</taxon>
        <taxon>Neoptera</taxon>
        <taxon>Endopterygota</taxon>
        <taxon>Lepidoptera</taxon>
        <taxon>Glossata</taxon>
        <taxon>Ditrysia</taxon>
        <taxon>Pyraloidea</taxon>
        <taxon>Crambidae</taxon>
        <taxon>Crambinae</taxon>
        <taxon>Chilo</taxon>
    </lineage>
</organism>
<dbReference type="CDD" id="cd19941">
    <property type="entry name" value="TIL"/>
    <property type="match status" value="2"/>
</dbReference>
<dbReference type="SUPFAM" id="SSF57567">
    <property type="entry name" value="Serine protease inhibitors"/>
    <property type="match status" value="2"/>
</dbReference>
<dbReference type="Gene3D" id="2.10.25.10">
    <property type="entry name" value="Laminin"/>
    <property type="match status" value="3"/>
</dbReference>
<dbReference type="InterPro" id="IPR051368">
    <property type="entry name" value="SerProtInhib-TIL_Domain"/>
</dbReference>
<name>A0ABN8ATH7_CHISP</name>
<feature type="domain" description="TIL" evidence="3">
    <location>
        <begin position="252"/>
        <end position="311"/>
    </location>
</feature>
<dbReference type="EMBL" id="OU963906">
    <property type="protein sequence ID" value="CAH0399228.1"/>
    <property type="molecule type" value="Genomic_DNA"/>
</dbReference>
<evidence type="ECO:0000313" key="4">
    <source>
        <dbReference type="EMBL" id="CAH0399228.1"/>
    </source>
</evidence>
<evidence type="ECO:0000259" key="3">
    <source>
        <dbReference type="Pfam" id="PF01826"/>
    </source>
</evidence>